<proteinExistence type="predicted"/>
<accession>A0A438INQ3</accession>
<dbReference type="AlphaFoldDB" id="A0A438INQ3"/>
<name>A0A438INQ3_VITVI</name>
<organism evidence="1 2">
    <name type="scientific">Vitis vinifera</name>
    <name type="common">Grape</name>
    <dbReference type="NCBI Taxonomy" id="29760"/>
    <lineage>
        <taxon>Eukaryota</taxon>
        <taxon>Viridiplantae</taxon>
        <taxon>Streptophyta</taxon>
        <taxon>Embryophyta</taxon>
        <taxon>Tracheophyta</taxon>
        <taxon>Spermatophyta</taxon>
        <taxon>Magnoliopsida</taxon>
        <taxon>eudicotyledons</taxon>
        <taxon>Gunneridae</taxon>
        <taxon>Pentapetalae</taxon>
        <taxon>rosids</taxon>
        <taxon>Vitales</taxon>
        <taxon>Vitaceae</taxon>
        <taxon>Viteae</taxon>
        <taxon>Vitis</taxon>
    </lineage>
</organism>
<evidence type="ECO:0000313" key="1">
    <source>
        <dbReference type="EMBL" id="RVW98340.1"/>
    </source>
</evidence>
<evidence type="ECO:0000313" key="2">
    <source>
        <dbReference type="Proteomes" id="UP000288805"/>
    </source>
</evidence>
<comment type="caution">
    <text evidence="1">The sequence shown here is derived from an EMBL/GenBank/DDBJ whole genome shotgun (WGS) entry which is preliminary data.</text>
</comment>
<dbReference type="Proteomes" id="UP000288805">
    <property type="component" value="Unassembled WGS sequence"/>
</dbReference>
<reference evidence="1 2" key="1">
    <citation type="journal article" date="2018" name="PLoS Genet.">
        <title>Population sequencing reveals clonal diversity and ancestral inbreeding in the grapevine cultivar Chardonnay.</title>
        <authorList>
            <person name="Roach M.J."/>
            <person name="Johnson D.L."/>
            <person name="Bohlmann J."/>
            <person name="van Vuuren H.J."/>
            <person name="Jones S.J."/>
            <person name="Pretorius I.S."/>
            <person name="Schmidt S.A."/>
            <person name="Borneman A.R."/>
        </authorList>
    </citation>
    <scope>NUCLEOTIDE SEQUENCE [LARGE SCALE GENOMIC DNA]</scope>
    <source>
        <strain evidence="2">cv. Chardonnay</strain>
        <tissue evidence="1">Leaf</tissue>
    </source>
</reference>
<dbReference type="EMBL" id="QGNW01000094">
    <property type="protein sequence ID" value="RVW98340.1"/>
    <property type="molecule type" value="Genomic_DNA"/>
</dbReference>
<sequence>MIARSKHGIFKPKALLSNCIIYAPLTKPRPISEAFFIKERRVAMDLEFQVLCANNSWSLVPPHLDRQLVGCKGVFNVKQKFDGSVNKYKARLVAKGFSCSGLILLAQAHILLNLWTMDSSLLLIHSQLVSQQIHVLSMVPDNGTI</sequence>
<gene>
    <name evidence="1" type="primary">RE1_2329</name>
    <name evidence="1" type="ORF">CK203_034236</name>
</gene>
<protein>
    <submittedName>
        <fullName evidence="1">Retrovirus-related Pol polyprotein from transposon RE1</fullName>
    </submittedName>
</protein>